<dbReference type="Proteomes" id="UP000694864">
    <property type="component" value="Chromosome 14"/>
</dbReference>
<proteinExistence type="predicted"/>
<reference evidence="2" key="2">
    <citation type="submission" date="2025-08" db="UniProtKB">
        <authorList>
            <consortium name="RefSeq"/>
        </authorList>
    </citation>
    <scope>IDENTIFICATION</scope>
    <source>
        <tissue evidence="2">Leaf</tissue>
    </source>
</reference>
<gene>
    <name evidence="2" type="primary">LOC109128602</name>
</gene>
<dbReference type="RefSeq" id="XP_019090803.1">
    <property type="nucleotide sequence ID" value="XM_019235258.1"/>
</dbReference>
<evidence type="ECO:0000313" key="2">
    <source>
        <dbReference type="RefSeq" id="XP_019090803.1"/>
    </source>
</evidence>
<sequence>MNPPPANIMVISDPNIFPSENSDWLQSSGYNLIQPYPYESLQSFLPTGVCLAGSHSVVEITRKSVAELVYLFFPQIQGNLTAVKWVKNLPAGFAQYAVPLLAKCLRISPRISLVKYMNGRRWAVGLGTRKINRCWTV</sequence>
<reference evidence="1" key="1">
    <citation type="journal article" date="2014" name="Nat. Commun.">
        <title>The emerging biofuel crop Camelina sativa retains a highly undifferentiated hexaploid genome structure.</title>
        <authorList>
            <person name="Kagale S."/>
            <person name="Koh C."/>
            <person name="Nixon J."/>
            <person name="Bollina V."/>
            <person name="Clarke W.E."/>
            <person name="Tuteja R."/>
            <person name="Spillane C."/>
            <person name="Robinson S.J."/>
            <person name="Links M.G."/>
            <person name="Clarke C."/>
            <person name="Higgins E.E."/>
            <person name="Huebert T."/>
            <person name="Sharpe A.G."/>
            <person name="Parkin I.A."/>
        </authorList>
    </citation>
    <scope>NUCLEOTIDE SEQUENCE [LARGE SCALE GENOMIC DNA]</scope>
    <source>
        <strain evidence="1">cv. DH55</strain>
    </source>
</reference>
<keyword evidence="1" id="KW-1185">Reference proteome</keyword>
<protein>
    <submittedName>
        <fullName evidence="2">Uncharacterized protein LOC109128602</fullName>
    </submittedName>
</protein>
<evidence type="ECO:0000313" key="1">
    <source>
        <dbReference type="Proteomes" id="UP000694864"/>
    </source>
</evidence>
<organism evidence="1 2">
    <name type="scientific">Camelina sativa</name>
    <name type="common">False flax</name>
    <name type="synonym">Myagrum sativum</name>
    <dbReference type="NCBI Taxonomy" id="90675"/>
    <lineage>
        <taxon>Eukaryota</taxon>
        <taxon>Viridiplantae</taxon>
        <taxon>Streptophyta</taxon>
        <taxon>Embryophyta</taxon>
        <taxon>Tracheophyta</taxon>
        <taxon>Spermatophyta</taxon>
        <taxon>Magnoliopsida</taxon>
        <taxon>eudicotyledons</taxon>
        <taxon>Gunneridae</taxon>
        <taxon>Pentapetalae</taxon>
        <taxon>rosids</taxon>
        <taxon>malvids</taxon>
        <taxon>Brassicales</taxon>
        <taxon>Brassicaceae</taxon>
        <taxon>Camelineae</taxon>
        <taxon>Camelina</taxon>
    </lineage>
</organism>
<name>A0ABM1QVL5_CAMSA</name>
<accession>A0ABM1QVL5</accession>
<dbReference type="GeneID" id="109128602"/>